<sequence length="310" mass="33960">MALRLDPEYEAAVAGKDPAPAPFRDVFELRNFLDPVLRDLFRARPTPEGVHETRIPFASHDGAEVQLHRFATRAMVESAERRAAVVYAHGGGFIKRMVAAAGMPFFAVDYRLAPEFSGGVAAEDVFHGLRHLSSHAAAWTVDAARIVLMGDSAGGGAAAGAALLARDWGLSPPLRRQVLVYPMLDDRTSLAEGSPMRPMLRWTMNDSRLAWRAVLGEKAGRPEAGWVPLHAAPGRARARDLRGLPKTYVDVGSLDLFRDECIDFVGKLARADVEVEFHVWPGLPHGFEGATDIGWVKKAREARNAALRRE</sequence>
<dbReference type="PANTHER" id="PTHR48081:SF8">
    <property type="entry name" value="ALPHA_BETA HYDROLASE FOLD-3 DOMAIN-CONTAINING PROTEIN-RELATED"/>
    <property type="match status" value="1"/>
</dbReference>
<keyword evidence="4" id="KW-1185">Reference proteome</keyword>
<evidence type="ECO:0000259" key="2">
    <source>
        <dbReference type="Pfam" id="PF07859"/>
    </source>
</evidence>
<reference evidence="3" key="1">
    <citation type="submission" date="2021-06" db="EMBL/GenBank/DDBJ databases">
        <title>Comparative genomics, transcriptomics and evolutionary studies reveal genomic signatures of adaptation to plant cell wall in hemibiotrophic fungi.</title>
        <authorList>
            <consortium name="DOE Joint Genome Institute"/>
            <person name="Baroncelli R."/>
            <person name="Diaz J.F."/>
            <person name="Benocci T."/>
            <person name="Peng M."/>
            <person name="Battaglia E."/>
            <person name="Haridas S."/>
            <person name="Andreopoulos W."/>
            <person name="Labutti K."/>
            <person name="Pangilinan J."/>
            <person name="Floch G.L."/>
            <person name="Makela M.R."/>
            <person name="Henrissat B."/>
            <person name="Grigoriev I.V."/>
            <person name="Crouch J.A."/>
            <person name="De Vries R.P."/>
            <person name="Sukno S.A."/>
            <person name="Thon M.R."/>
        </authorList>
    </citation>
    <scope>NUCLEOTIDE SEQUENCE</scope>
    <source>
        <strain evidence="3">MAFF235873</strain>
    </source>
</reference>
<organism evidence="3 4">
    <name type="scientific">Colletotrichum zoysiae</name>
    <dbReference type="NCBI Taxonomy" id="1216348"/>
    <lineage>
        <taxon>Eukaryota</taxon>
        <taxon>Fungi</taxon>
        <taxon>Dikarya</taxon>
        <taxon>Ascomycota</taxon>
        <taxon>Pezizomycotina</taxon>
        <taxon>Sordariomycetes</taxon>
        <taxon>Hypocreomycetidae</taxon>
        <taxon>Glomerellales</taxon>
        <taxon>Glomerellaceae</taxon>
        <taxon>Colletotrichum</taxon>
        <taxon>Colletotrichum graminicola species complex</taxon>
    </lineage>
</organism>
<dbReference type="PANTHER" id="PTHR48081">
    <property type="entry name" value="AB HYDROLASE SUPERFAMILY PROTEIN C4A8.06C"/>
    <property type="match status" value="1"/>
</dbReference>
<protein>
    <submittedName>
        <fullName evidence="3">Alpha/beta-hydrolase</fullName>
    </submittedName>
</protein>
<dbReference type="InterPro" id="IPR029058">
    <property type="entry name" value="AB_hydrolase_fold"/>
</dbReference>
<dbReference type="Pfam" id="PF07859">
    <property type="entry name" value="Abhydrolase_3"/>
    <property type="match status" value="1"/>
</dbReference>
<dbReference type="InterPro" id="IPR050300">
    <property type="entry name" value="GDXG_lipolytic_enzyme"/>
</dbReference>
<comment type="caution">
    <text evidence="3">The sequence shown here is derived from an EMBL/GenBank/DDBJ whole genome shotgun (WGS) entry which is preliminary data.</text>
</comment>
<proteinExistence type="predicted"/>
<gene>
    <name evidence="3" type="ORF">LX32DRAFT_666882</name>
</gene>
<keyword evidence="1" id="KW-0378">Hydrolase</keyword>
<evidence type="ECO:0000313" key="3">
    <source>
        <dbReference type="EMBL" id="KAK2024143.1"/>
    </source>
</evidence>
<dbReference type="SUPFAM" id="SSF53474">
    <property type="entry name" value="alpha/beta-Hydrolases"/>
    <property type="match status" value="1"/>
</dbReference>
<evidence type="ECO:0000256" key="1">
    <source>
        <dbReference type="ARBA" id="ARBA00022801"/>
    </source>
</evidence>
<dbReference type="Gene3D" id="3.40.50.1820">
    <property type="entry name" value="alpha/beta hydrolase"/>
    <property type="match status" value="1"/>
</dbReference>
<accession>A0AAD9H8E4</accession>
<evidence type="ECO:0000313" key="4">
    <source>
        <dbReference type="Proteomes" id="UP001232148"/>
    </source>
</evidence>
<dbReference type="AlphaFoldDB" id="A0AAD9H8E4"/>
<dbReference type="InterPro" id="IPR013094">
    <property type="entry name" value="AB_hydrolase_3"/>
</dbReference>
<dbReference type="GO" id="GO:0016787">
    <property type="term" value="F:hydrolase activity"/>
    <property type="evidence" value="ECO:0007669"/>
    <property type="project" value="UniProtKB-KW"/>
</dbReference>
<dbReference type="Proteomes" id="UP001232148">
    <property type="component" value="Unassembled WGS sequence"/>
</dbReference>
<dbReference type="EMBL" id="MU842974">
    <property type="protein sequence ID" value="KAK2024143.1"/>
    <property type="molecule type" value="Genomic_DNA"/>
</dbReference>
<feature type="domain" description="Alpha/beta hydrolase fold-3" evidence="2">
    <location>
        <begin position="86"/>
        <end position="287"/>
    </location>
</feature>
<name>A0AAD9H8E4_9PEZI</name>